<name>E9GNY7_DAPPU</name>
<reference evidence="10 11" key="1">
    <citation type="journal article" date="2011" name="Science">
        <title>The ecoresponsive genome of Daphnia pulex.</title>
        <authorList>
            <person name="Colbourne J.K."/>
            <person name="Pfrender M.E."/>
            <person name="Gilbert D."/>
            <person name="Thomas W.K."/>
            <person name="Tucker A."/>
            <person name="Oakley T.H."/>
            <person name="Tokishita S."/>
            <person name="Aerts A."/>
            <person name="Arnold G.J."/>
            <person name="Basu M.K."/>
            <person name="Bauer D.J."/>
            <person name="Caceres C.E."/>
            <person name="Carmel L."/>
            <person name="Casola C."/>
            <person name="Choi J.H."/>
            <person name="Detter J.C."/>
            <person name="Dong Q."/>
            <person name="Dusheyko S."/>
            <person name="Eads B.D."/>
            <person name="Frohlich T."/>
            <person name="Geiler-Samerotte K.A."/>
            <person name="Gerlach D."/>
            <person name="Hatcher P."/>
            <person name="Jogdeo S."/>
            <person name="Krijgsveld J."/>
            <person name="Kriventseva E.V."/>
            <person name="Kultz D."/>
            <person name="Laforsch C."/>
            <person name="Lindquist E."/>
            <person name="Lopez J."/>
            <person name="Manak J.R."/>
            <person name="Muller J."/>
            <person name="Pangilinan J."/>
            <person name="Patwardhan R.P."/>
            <person name="Pitluck S."/>
            <person name="Pritham E.J."/>
            <person name="Rechtsteiner A."/>
            <person name="Rho M."/>
            <person name="Rogozin I.B."/>
            <person name="Sakarya O."/>
            <person name="Salamov A."/>
            <person name="Schaack S."/>
            <person name="Shapiro H."/>
            <person name="Shiga Y."/>
            <person name="Skalitzky C."/>
            <person name="Smith Z."/>
            <person name="Souvorov A."/>
            <person name="Sung W."/>
            <person name="Tang Z."/>
            <person name="Tsuchiya D."/>
            <person name="Tu H."/>
            <person name="Vos H."/>
            <person name="Wang M."/>
            <person name="Wolf Y.I."/>
            <person name="Yamagata H."/>
            <person name="Yamada T."/>
            <person name="Ye Y."/>
            <person name="Shaw J.R."/>
            <person name="Andrews J."/>
            <person name="Crease T.J."/>
            <person name="Tang H."/>
            <person name="Lucas S.M."/>
            <person name="Robertson H.M."/>
            <person name="Bork P."/>
            <person name="Koonin E.V."/>
            <person name="Zdobnov E.M."/>
            <person name="Grigoriev I.V."/>
            <person name="Lynch M."/>
            <person name="Boore J.L."/>
        </authorList>
    </citation>
    <scope>NUCLEOTIDE SEQUENCE [LARGE SCALE GENOMIC DNA]</scope>
</reference>
<evidence type="ECO:0000256" key="7">
    <source>
        <dbReference type="ARBA" id="ARBA00031239"/>
    </source>
</evidence>
<evidence type="ECO:0000259" key="9">
    <source>
        <dbReference type="PROSITE" id="PS50089"/>
    </source>
</evidence>
<evidence type="ECO:0000256" key="8">
    <source>
        <dbReference type="PROSITE-ProRule" id="PRU00175"/>
    </source>
</evidence>
<dbReference type="SMART" id="SM00184">
    <property type="entry name" value="RING"/>
    <property type="match status" value="1"/>
</dbReference>
<dbReference type="UniPathway" id="UPA00143"/>
<dbReference type="GO" id="GO:0016567">
    <property type="term" value="P:protein ubiquitination"/>
    <property type="evidence" value="ECO:0007669"/>
    <property type="project" value="UniProtKB-UniPathway"/>
</dbReference>
<feature type="domain" description="RING-type" evidence="9">
    <location>
        <begin position="15"/>
        <end position="59"/>
    </location>
</feature>
<evidence type="ECO:0000256" key="1">
    <source>
        <dbReference type="ARBA" id="ARBA00011482"/>
    </source>
</evidence>
<evidence type="ECO:0000256" key="2">
    <source>
        <dbReference type="ARBA" id="ARBA00014050"/>
    </source>
</evidence>
<dbReference type="HOGENOM" id="CLU_064164_0_0_1"/>
<protein>
    <recommendedName>
        <fullName evidence="2">E3 ubiquitin-protein ligase RNF182</fullName>
    </recommendedName>
    <alternativeName>
        <fullName evidence="7">RING finger protein 182</fullName>
    </alternativeName>
    <alternativeName>
        <fullName evidence="6">RING-type E3 ubiquitin transferase RNF182</fullName>
    </alternativeName>
</protein>
<dbReference type="AlphaFoldDB" id="E9GNY7"/>
<dbReference type="PANTHER" id="PTHR46675">
    <property type="entry name" value="E3 UBIQUITIN-PROTEIN LIGASE RNF182"/>
    <property type="match status" value="1"/>
</dbReference>
<dbReference type="OrthoDB" id="6342361at2759"/>
<evidence type="ECO:0000313" key="10">
    <source>
        <dbReference type="EMBL" id="EFX78862.1"/>
    </source>
</evidence>
<proteinExistence type="predicted"/>
<sequence>MATGGSNEDDYLSTCGICFIKYDLLMNRPKVLPCSHTYCFTCIQAMISSGNPLKCPMCRKTAVGIDKVESLPNNVHAEHIILLNEKLEKAEAEAKLSSKLLDAYFKSNKSECQVFVVTDDHEPKVLSFNASKDAVNHFHHTSVKIPDTEKPTKLRIISWQGFMVNDIPAFPLLMTSLVNILKAQNPDVVFLYNVEPATLDRLKKNLPSFKFIYEFNDQMSVTLLNTSVSYDSHEAVQLPVEESGDYNFLIVEAHVGSLKLKLINAEIDMYASDMWRENFTKLMLDKLGKESDATANIILRMGGCCDEQNWHTYTRDVGLPHRTVDVWEACKKPGMCNLIWRYDNMTETDVLEYKNFNGKLPYIDHYRFSRVYLRPAKTVFAQPKFYGEIQFLNITLAIHSAIIVDFDISSTFCLS</sequence>
<comment type="subunit">
    <text evidence="1">Interacts with ATP6V0C.</text>
</comment>
<dbReference type="SUPFAM" id="SSF57850">
    <property type="entry name" value="RING/U-box"/>
    <property type="match status" value="1"/>
</dbReference>
<keyword evidence="4 8" id="KW-0863">Zinc-finger</keyword>
<dbReference type="KEGG" id="dpx:DAPPUDRAFT_225352"/>
<dbReference type="InterPro" id="IPR036691">
    <property type="entry name" value="Endo/exonu/phosph_ase_sf"/>
</dbReference>
<accession>E9GNY7</accession>
<keyword evidence="3" id="KW-0479">Metal-binding</keyword>
<evidence type="ECO:0000256" key="6">
    <source>
        <dbReference type="ARBA" id="ARBA00030086"/>
    </source>
</evidence>
<keyword evidence="5" id="KW-0862">Zinc</keyword>
<dbReference type="STRING" id="6669.E9GNY7"/>
<dbReference type="PhylomeDB" id="E9GNY7"/>
<keyword evidence="11" id="KW-1185">Reference proteome</keyword>
<dbReference type="PANTHER" id="PTHR46675:SF4">
    <property type="entry name" value="E3 UBIQUITIN-PROTEIN LIGASE RNF182"/>
    <property type="match status" value="1"/>
</dbReference>
<dbReference type="InParanoid" id="E9GNY7"/>
<dbReference type="InterPro" id="IPR027370">
    <property type="entry name" value="Znf-RING_euk"/>
</dbReference>
<dbReference type="PROSITE" id="PS50089">
    <property type="entry name" value="ZF_RING_2"/>
    <property type="match status" value="1"/>
</dbReference>
<dbReference type="InterPro" id="IPR017907">
    <property type="entry name" value="Znf_RING_CS"/>
</dbReference>
<dbReference type="InterPro" id="IPR001841">
    <property type="entry name" value="Znf_RING"/>
</dbReference>
<gene>
    <name evidence="10" type="ORF">DAPPUDRAFT_225352</name>
</gene>
<evidence type="ECO:0000256" key="3">
    <source>
        <dbReference type="ARBA" id="ARBA00022723"/>
    </source>
</evidence>
<dbReference type="InterPro" id="IPR013083">
    <property type="entry name" value="Znf_RING/FYVE/PHD"/>
</dbReference>
<dbReference type="InterPro" id="IPR042285">
    <property type="entry name" value="RNF182"/>
</dbReference>
<dbReference type="PROSITE" id="PS00518">
    <property type="entry name" value="ZF_RING_1"/>
    <property type="match status" value="1"/>
</dbReference>
<dbReference type="Gene3D" id="3.60.10.10">
    <property type="entry name" value="Endonuclease/exonuclease/phosphatase"/>
    <property type="match status" value="1"/>
</dbReference>
<dbReference type="EMBL" id="GL732555">
    <property type="protein sequence ID" value="EFX78862.1"/>
    <property type="molecule type" value="Genomic_DNA"/>
</dbReference>
<dbReference type="GO" id="GO:0034198">
    <property type="term" value="P:cellular response to amino acid starvation"/>
    <property type="evidence" value="ECO:0000318"/>
    <property type="project" value="GO_Central"/>
</dbReference>
<dbReference type="Pfam" id="PF13445">
    <property type="entry name" value="zf-RING_UBOX"/>
    <property type="match status" value="1"/>
</dbReference>
<dbReference type="Gene3D" id="3.30.40.10">
    <property type="entry name" value="Zinc/RING finger domain, C3HC4 (zinc finger)"/>
    <property type="match status" value="1"/>
</dbReference>
<dbReference type="eggNOG" id="ENOG502RTCW">
    <property type="taxonomic scope" value="Eukaryota"/>
</dbReference>
<evidence type="ECO:0000256" key="5">
    <source>
        <dbReference type="ARBA" id="ARBA00022833"/>
    </source>
</evidence>
<dbReference type="Proteomes" id="UP000000305">
    <property type="component" value="Unassembled WGS sequence"/>
</dbReference>
<dbReference type="GO" id="GO:0008270">
    <property type="term" value="F:zinc ion binding"/>
    <property type="evidence" value="ECO:0007669"/>
    <property type="project" value="UniProtKB-KW"/>
</dbReference>
<evidence type="ECO:0000313" key="11">
    <source>
        <dbReference type="Proteomes" id="UP000000305"/>
    </source>
</evidence>
<organism evidence="10 11">
    <name type="scientific">Daphnia pulex</name>
    <name type="common">Water flea</name>
    <dbReference type="NCBI Taxonomy" id="6669"/>
    <lineage>
        <taxon>Eukaryota</taxon>
        <taxon>Metazoa</taxon>
        <taxon>Ecdysozoa</taxon>
        <taxon>Arthropoda</taxon>
        <taxon>Crustacea</taxon>
        <taxon>Branchiopoda</taxon>
        <taxon>Diplostraca</taxon>
        <taxon>Cladocera</taxon>
        <taxon>Anomopoda</taxon>
        <taxon>Daphniidae</taxon>
        <taxon>Daphnia</taxon>
    </lineage>
</organism>
<dbReference type="GO" id="GO:0010508">
    <property type="term" value="P:positive regulation of autophagy"/>
    <property type="evidence" value="ECO:0000318"/>
    <property type="project" value="GO_Central"/>
</dbReference>
<evidence type="ECO:0000256" key="4">
    <source>
        <dbReference type="ARBA" id="ARBA00022771"/>
    </source>
</evidence>